<feature type="domain" description="Serine aminopeptidase S33" evidence="1">
    <location>
        <begin position="42"/>
        <end position="298"/>
    </location>
</feature>
<sequence length="318" mass="35540">MSHERAPYYAELADGPDHGEAYWLTASDGVRIRVGLWPHEGAKGTVFILPGRTECVEKYGRGAADFAARGFASLAIDWRGQGLADRLLKDRRIGHVEDFRDYQKDLDAVIALVENLAEEKAMPKPWFLIGHSMGGAIGVRALIEGRPFKAAGFSAPMWGIGLSPIQKLLVRFVSPVFHALGLQNLRAPGTKPESYMVWHGFKDNLLTSDRDMFDYMTRQVVEKPDLSLGGPSSHWVTEAIAENDWAFDHQMPDVPVLCFLGLDEKIVNTQAVRDFAARWHSCELIEVAGGRHEIPMENPTIRKHFYDHLAALFSEQCA</sequence>
<dbReference type="Gene3D" id="3.40.50.1820">
    <property type="entry name" value="alpha/beta hydrolase"/>
    <property type="match status" value="1"/>
</dbReference>
<dbReference type="Proteomes" id="UP000217935">
    <property type="component" value="Chromosome"/>
</dbReference>
<evidence type="ECO:0000313" key="3">
    <source>
        <dbReference type="Proteomes" id="UP000217935"/>
    </source>
</evidence>
<name>A0A291GHT9_9RHOB</name>
<dbReference type="SUPFAM" id="SSF53474">
    <property type="entry name" value="alpha/beta-Hydrolases"/>
    <property type="match status" value="1"/>
</dbReference>
<dbReference type="KEGG" id="ceh:CEW89_19630"/>
<dbReference type="EMBL" id="CP022196">
    <property type="protein sequence ID" value="ATG49586.1"/>
    <property type="molecule type" value="Genomic_DNA"/>
</dbReference>
<dbReference type="InterPro" id="IPR029058">
    <property type="entry name" value="AB_hydrolase_fold"/>
</dbReference>
<organism evidence="2 3">
    <name type="scientific">Celeribacter ethanolicus</name>
    <dbReference type="NCBI Taxonomy" id="1758178"/>
    <lineage>
        <taxon>Bacteria</taxon>
        <taxon>Pseudomonadati</taxon>
        <taxon>Pseudomonadota</taxon>
        <taxon>Alphaproteobacteria</taxon>
        <taxon>Rhodobacterales</taxon>
        <taxon>Roseobacteraceae</taxon>
        <taxon>Celeribacter</taxon>
    </lineage>
</organism>
<proteinExistence type="predicted"/>
<dbReference type="InterPro" id="IPR022742">
    <property type="entry name" value="Hydrolase_4"/>
</dbReference>
<dbReference type="STRING" id="1758178.GCA_001550095_00872"/>
<reference evidence="2 3" key="1">
    <citation type="submission" date="2017-06" db="EMBL/GenBank/DDBJ databases">
        <title>Celeribacter sp. TSPH2 complete genome sequence.</title>
        <authorList>
            <person name="Woo J.-H."/>
            <person name="Kim H.-S."/>
        </authorList>
    </citation>
    <scope>NUCLEOTIDE SEQUENCE [LARGE SCALE GENOMIC DNA]</scope>
    <source>
        <strain evidence="2 3">TSPH2</strain>
    </source>
</reference>
<keyword evidence="3" id="KW-1185">Reference proteome</keyword>
<gene>
    <name evidence="2" type="ORF">CEW89_19630</name>
</gene>
<protein>
    <submittedName>
        <fullName evidence="2">Lysophospholipase</fullName>
    </submittedName>
</protein>
<accession>A0A291GHT9</accession>
<evidence type="ECO:0000259" key="1">
    <source>
        <dbReference type="Pfam" id="PF12146"/>
    </source>
</evidence>
<dbReference type="RefSeq" id="WP_096807042.1">
    <property type="nucleotide sequence ID" value="NZ_CP022196.1"/>
</dbReference>
<dbReference type="OrthoDB" id="9788260at2"/>
<dbReference type="PANTHER" id="PTHR11614">
    <property type="entry name" value="PHOSPHOLIPASE-RELATED"/>
    <property type="match status" value="1"/>
</dbReference>
<dbReference type="Pfam" id="PF12146">
    <property type="entry name" value="Hydrolase_4"/>
    <property type="match status" value="1"/>
</dbReference>
<dbReference type="InterPro" id="IPR051044">
    <property type="entry name" value="MAG_DAG_Lipase"/>
</dbReference>
<dbReference type="AlphaFoldDB" id="A0A291GHT9"/>
<evidence type="ECO:0000313" key="2">
    <source>
        <dbReference type="EMBL" id="ATG49586.1"/>
    </source>
</evidence>